<comment type="caution">
    <text evidence="2">The sequence shown here is derived from an EMBL/GenBank/DDBJ whole genome shotgun (WGS) entry which is preliminary data.</text>
</comment>
<dbReference type="EMBL" id="PCVL01000006">
    <property type="protein sequence ID" value="PIQ72889.1"/>
    <property type="molecule type" value="Genomic_DNA"/>
</dbReference>
<reference evidence="2 3" key="1">
    <citation type="submission" date="2017-09" db="EMBL/GenBank/DDBJ databases">
        <title>Depth-based differentiation of microbial function through sediment-hosted aquifers and enrichment of novel symbionts in the deep terrestrial subsurface.</title>
        <authorList>
            <person name="Probst A.J."/>
            <person name="Ladd B."/>
            <person name="Jarett J.K."/>
            <person name="Geller-Mcgrath D.E."/>
            <person name="Sieber C.M."/>
            <person name="Emerson J.B."/>
            <person name="Anantharaman K."/>
            <person name="Thomas B.C."/>
            <person name="Malmstrom R."/>
            <person name="Stieglmeier M."/>
            <person name="Klingl A."/>
            <person name="Woyke T."/>
            <person name="Ryan C.M."/>
            <person name="Banfield J.F."/>
        </authorList>
    </citation>
    <scope>NUCLEOTIDE SEQUENCE [LARGE SCALE GENOMIC DNA]</scope>
    <source>
        <strain evidence="2">CG11_big_fil_rev_8_21_14_0_20_35_14</strain>
    </source>
</reference>
<evidence type="ECO:0008006" key="4">
    <source>
        <dbReference type="Google" id="ProtNLM"/>
    </source>
</evidence>
<sequence>MEPQQERKNKLEIFKYNAILSALFFLGSTFYLSGQLPNYNFTKYTISQMSYFLNSNQLSFFNLLFIIKSLLDLSFTAYVFKKFELKLNALTSAIWLIAVLSFGLIGFFPVNKFFVIHWLLAGGLFIFWTISEHVFAKLTKSKGFLYLSNNLILIQAIIILLFFTFSKINAIFEIIYFLLALFWQVIFISRYL</sequence>
<feature type="transmembrane region" description="Helical" evidence="1">
    <location>
        <begin position="12"/>
        <end position="32"/>
    </location>
</feature>
<evidence type="ECO:0000313" key="3">
    <source>
        <dbReference type="Proteomes" id="UP000229570"/>
    </source>
</evidence>
<accession>A0A2H0KNQ0</accession>
<feature type="transmembrane region" description="Helical" evidence="1">
    <location>
        <begin position="59"/>
        <end position="80"/>
    </location>
</feature>
<evidence type="ECO:0000313" key="2">
    <source>
        <dbReference type="EMBL" id="PIQ72889.1"/>
    </source>
</evidence>
<proteinExistence type="predicted"/>
<protein>
    <recommendedName>
        <fullName evidence="4">DUF998 domain-containing protein</fullName>
    </recommendedName>
</protein>
<feature type="transmembrane region" description="Helical" evidence="1">
    <location>
        <begin position="114"/>
        <end position="131"/>
    </location>
</feature>
<dbReference type="Proteomes" id="UP000229570">
    <property type="component" value="Unassembled WGS sequence"/>
</dbReference>
<feature type="transmembrane region" description="Helical" evidence="1">
    <location>
        <begin position="143"/>
        <end position="164"/>
    </location>
</feature>
<feature type="transmembrane region" description="Helical" evidence="1">
    <location>
        <begin position="87"/>
        <end position="108"/>
    </location>
</feature>
<gene>
    <name evidence="2" type="ORF">COV86_00665</name>
</gene>
<feature type="transmembrane region" description="Helical" evidence="1">
    <location>
        <begin position="170"/>
        <end position="188"/>
    </location>
</feature>
<name>A0A2H0KNQ0_9BACT</name>
<organism evidence="2 3">
    <name type="scientific">Candidatus Roizmanbacteria bacterium CG11_big_fil_rev_8_21_14_0_20_35_14</name>
    <dbReference type="NCBI Taxonomy" id="1974855"/>
    <lineage>
        <taxon>Bacteria</taxon>
        <taxon>Candidatus Roizmaniibacteriota</taxon>
    </lineage>
</organism>
<keyword evidence="1" id="KW-1133">Transmembrane helix</keyword>
<dbReference type="AlphaFoldDB" id="A0A2H0KNQ0"/>
<keyword evidence="1" id="KW-0472">Membrane</keyword>
<keyword evidence="1" id="KW-0812">Transmembrane</keyword>
<evidence type="ECO:0000256" key="1">
    <source>
        <dbReference type="SAM" id="Phobius"/>
    </source>
</evidence>